<reference evidence="2" key="2">
    <citation type="submission" date="2018-04" db="EMBL/GenBank/DDBJ databases">
        <title>OnivRS2 (Oryza nivara Reference Sequence Version 2).</title>
        <authorList>
            <person name="Zhang J."/>
            <person name="Kudrna D."/>
            <person name="Lee S."/>
            <person name="Talag J."/>
            <person name="Rajasekar S."/>
            <person name="Welchert J."/>
            <person name="Hsing Y.-I."/>
            <person name="Wing R.A."/>
        </authorList>
    </citation>
    <scope>NUCLEOTIDE SEQUENCE [LARGE SCALE GENOMIC DNA]</scope>
    <source>
        <strain evidence="2">SL10</strain>
    </source>
</reference>
<dbReference type="Proteomes" id="UP000006591">
    <property type="component" value="Chromosome 6"/>
</dbReference>
<evidence type="ECO:0000256" key="1">
    <source>
        <dbReference type="SAM" id="MobiDB-lite"/>
    </source>
</evidence>
<evidence type="ECO:0000313" key="2">
    <source>
        <dbReference type="EnsemblPlants" id="ONIVA06G12160.1"/>
    </source>
</evidence>
<accession>A0A0E0HNW8</accession>
<keyword evidence="3" id="KW-1185">Reference proteome</keyword>
<dbReference type="HOGENOM" id="CLU_1974098_0_0_1"/>
<name>A0A0E0HNW8_ORYNI</name>
<protein>
    <submittedName>
        <fullName evidence="2">Uncharacterized protein</fullName>
    </submittedName>
</protein>
<organism evidence="2">
    <name type="scientific">Oryza nivara</name>
    <name type="common">Indian wild rice</name>
    <name type="synonym">Oryza sativa f. spontanea</name>
    <dbReference type="NCBI Taxonomy" id="4536"/>
    <lineage>
        <taxon>Eukaryota</taxon>
        <taxon>Viridiplantae</taxon>
        <taxon>Streptophyta</taxon>
        <taxon>Embryophyta</taxon>
        <taxon>Tracheophyta</taxon>
        <taxon>Spermatophyta</taxon>
        <taxon>Magnoliopsida</taxon>
        <taxon>Liliopsida</taxon>
        <taxon>Poales</taxon>
        <taxon>Poaceae</taxon>
        <taxon>BOP clade</taxon>
        <taxon>Oryzoideae</taxon>
        <taxon>Oryzeae</taxon>
        <taxon>Oryzinae</taxon>
        <taxon>Oryza</taxon>
    </lineage>
</organism>
<dbReference type="EnsemblPlants" id="ONIVA06G12160.1">
    <property type="protein sequence ID" value="ONIVA06G12160.1"/>
    <property type="gene ID" value="ONIVA06G12160"/>
</dbReference>
<dbReference type="Gramene" id="ONIVA06G12160.1">
    <property type="protein sequence ID" value="ONIVA06G12160.1"/>
    <property type="gene ID" value="ONIVA06G12160"/>
</dbReference>
<evidence type="ECO:0000313" key="3">
    <source>
        <dbReference type="Proteomes" id="UP000006591"/>
    </source>
</evidence>
<feature type="region of interest" description="Disordered" evidence="1">
    <location>
        <begin position="27"/>
        <end position="55"/>
    </location>
</feature>
<proteinExistence type="predicted"/>
<dbReference type="AlphaFoldDB" id="A0A0E0HNW8"/>
<sequence>MTIGRWRQHKPGRDDYVIAVMATLDPGRPDKTFSKLPPSRAWGSPDPTASSLKHGMTMKTICGGGGDDGGDDGIELDIYPSRCLTGNRDRDCNTVDSAKIVDKKISSKQTKCYKRISRVVLAGKGMY</sequence>
<reference evidence="2" key="1">
    <citation type="submission" date="2015-04" db="UniProtKB">
        <authorList>
            <consortium name="EnsemblPlants"/>
        </authorList>
    </citation>
    <scope>IDENTIFICATION</scope>
    <source>
        <strain evidence="2">SL10</strain>
    </source>
</reference>